<evidence type="ECO:0000256" key="1">
    <source>
        <dbReference type="SAM" id="MobiDB-lite"/>
    </source>
</evidence>
<feature type="region of interest" description="Disordered" evidence="1">
    <location>
        <begin position="15"/>
        <end position="47"/>
    </location>
</feature>
<accession>A0A8U0A1W8</accession>
<dbReference type="AlphaFoldDB" id="A0A8U0A1W8"/>
<gene>
    <name evidence="2" type="ORF">MW046_12520</name>
</gene>
<keyword evidence="3" id="KW-1185">Reference proteome</keyword>
<evidence type="ECO:0000313" key="2">
    <source>
        <dbReference type="EMBL" id="UPM42769.1"/>
    </source>
</evidence>
<reference evidence="2" key="1">
    <citation type="submission" date="2022-04" db="EMBL/GenBank/DDBJ databases">
        <title>Halocatena sp. nov., isolated from a salt lake.</title>
        <authorList>
            <person name="Cui H.-L."/>
        </authorList>
    </citation>
    <scope>NUCLEOTIDE SEQUENCE</scope>
    <source>
        <strain evidence="2">AD-1</strain>
    </source>
</reference>
<feature type="compositionally biased region" description="Basic and acidic residues" evidence="1">
    <location>
        <begin position="30"/>
        <end position="40"/>
    </location>
</feature>
<sequence>MTTVSFRSLAGMISATGVPWYPPHGAPAPHRSEQADESPHTARNSSG</sequence>
<dbReference type="GeneID" id="71928885"/>
<dbReference type="KEGG" id="haad:MW046_12520"/>
<evidence type="ECO:0000313" key="3">
    <source>
        <dbReference type="Proteomes" id="UP000831768"/>
    </source>
</evidence>
<proteinExistence type="predicted"/>
<name>A0A8U0A1W8_9EURY</name>
<organism evidence="2 3">
    <name type="scientific">Halocatena salina</name>
    <dbReference type="NCBI Taxonomy" id="2934340"/>
    <lineage>
        <taxon>Archaea</taxon>
        <taxon>Methanobacteriati</taxon>
        <taxon>Methanobacteriota</taxon>
        <taxon>Stenosarchaea group</taxon>
        <taxon>Halobacteria</taxon>
        <taxon>Halobacteriales</taxon>
        <taxon>Natronomonadaceae</taxon>
        <taxon>Halocatena</taxon>
    </lineage>
</organism>
<protein>
    <submittedName>
        <fullName evidence="2">Uncharacterized protein</fullName>
    </submittedName>
</protein>
<dbReference type="RefSeq" id="WP_247993440.1">
    <property type="nucleotide sequence ID" value="NZ_CP096019.1"/>
</dbReference>
<dbReference type="Proteomes" id="UP000831768">
    <property type="component" value="Chromosome"/>
</dbReference>
<dbReference type="EMBL" id="CP096019">
    <property type="protein sequence ID" value="UPM42769.1"/>
    <property type="molecule type" value="Genomic_DNA"/>
</dbReference>